<dbReference type="EMBL" id="HBUE01278209">
    <property type="protein sequence ID" value="CAG6567534.1"/>
    <property type="molecule type" value="Transcribed_RNA"/>
</dbReference>
<dbReference type="EMBL" id="HBUE01172753">
    <property type="protein sequence ID" value="CAG6516035.1"/>
    <property type="molecule type" value="Transcribed_RNA"/>
</dbReference>
<proteinExistence type="predicted"/>
<dbReference type="AlphaFoldDB" id="A0A8D8BM52"/>
<organism evidence="1">
    <name type="scientific">Culex pipiens</name>
    <name type="common">House mosquito</name>
    <dbReference type="NCBI Taxonomy" id="7175"/>
    <lineage>
        <taxon>Eukaryota</taxon>
        <taxon>Metazoa</taxon>
        <taxon>Ecdysozoa</taxon>
        <taxon>Arthropoda</taxon>
        <taxon>Hexapoda</taxon>
        <taxon>Insecta</taxon>
        <taxon>Pterygota</taxon>
        <taxon>Neoptera</taxon>
        <taxon>Endopterygota</taxon>
        <taxon>Diptera</taxon>
        <taxon>Nematocera</taxon>
        <taxon>Culicoidea</taxon>
        <taxon>Culicidae</taxon>
        <taxon>Culicinae</taxon>
        <taxon>Culicini</taxon>
        <taxon>Culex</taxon>
        <taxon>Culex</taxon>
    </lineage>
</organism>
<sequence length="102" mass="11695">MLHYANAVPASGHGWRSRWTGRYGQNGNHQRFGPCPRHHGVRVQLQRADGLQILRKYIQRTGPDRCLGLLRRVQPHLRRGAVRRCGTGQIRAGCHTRQKGHF</sequence>
<dbReference type="EMBL" id="HBUE01278211">
    <property type="protein sequence ID" value="CAG6567539.1"/>
    <property type="molecule type" value="Transcribed_RNA"/>
</dbReference>
<dbReference type="EMBL" id="HBUE01172752">
    <property type="protein sequence ID" value="CAG6516032.1"/>
    <property type="molecule type" value="Transcribed_RNA"/>
</dbReference>
<dbReference type="EMBL" id="HBUE01278210">
    <property type="protein sequence ID" value="CAG6567537.1"/>
    <property type="molecule type" value="Transcribed_RNA"/>
</dbReference>
<dbReference type="EMBL" id="HBUE01172754">
    <property type="protein sequence ID" value="CAG6516038.1"/>
    <property type="molecule type" value="Transcribed_RNA"/>
</dbReference>
<dbReference type="EMBL" id="HBUE01077817">
    <property type="protein sequence ID" value="CAG6476028.1"/>
    <property type="molecule type" value="Transcribed_RNA"/>
</dbReference>
<dbReference type="EMBL" id="HBUE01077819">
    <property type="protein sequence ID" value="CAG6476032.1"/>
    <property type="molecule type" value="Transcribed_RNA"/>
</dbReference>
<dbReference type="EMBL" id="HBUE01278208">
    <property type="protein sequence ID" value="CAG6567531.1"/>
    <property type="molecule type" value="Transcribed_RNA"/>
</dbReference>
<accession>A0A8D8BM52</accession>
<evidence type="ECO:0000313" key="1">
    <source>
        <dbReference type="EMBL" id="CAG6476032.1"/>
    </source>
</evidence>
<protein>
    <submittedName>
        <fullName evidence="1">(northern house mosquito) hypothetical protein</fullName>
    </submittedName>
</protein>
<dbReference type="EMBL" id="HBUE01172755">
    <property type="protein sequence ID" value="CAG6516040.1"/>
    <property type="molecule type" value="Transcribed_RNA"/>
</dbReference>
<name>A0A8D8BM52_CULPI</name>
<reference evidence="1" key="1">
    <citation type="submission" date="2021-05" db="EMBL/GenBank/DDBJ databases">
        <authorList>
            <person name="Alioto T."/>
            <person name="Alioto T."/>
            <person name="Gomez Garrido J."/>
        </authorList>
    </citation>
    <scope>NUCLEOTIDE SEQUENCE</scope>
</reference>